<organism evidence="6 7">
    <name type="scientific">Lithohypha guttulata</name>
    <dbReference type="NCBI Taxonomy" id="1690604"/>
    <lineage>
        <taxon>Eukaryota</taxon>
        <taxon>Fungi</taxon>
        <taxon>Dikarya</taxon>
        <taxon>Ascomycota</taxon>
        <taxon>Pezizomycotina</taxon>
        <taxon>Eurotiomycetes</taxon>
        <taxon>Chaetothyriomycetidae</taxon>
        <taxon>Chaetothyriales</taxon>
        <taxon>Trichomeriaceae</taxon>
        <taxon>Lithohypha</taxon>
    </lineage>
</organism>
<evidence type="ECO:0000259" key="5">
    <source>
        <dbReference type="PROSITE" id="PS50172"/>
    </source>
</evidence>
<dbReference type="PANTHER" id="PTHR23196:SF1">
    <property type="entry name" value="PAX-INTERACTING PROTEIN 1"/>
    <property type="match status" value="1"/>
</dbReference>
<evidence type="ECO:0000313" key="7">
    <source>
        <dbReference type="Proteomes" id="UP001345013"/>
    </source>
</evidence>
<dbReference type="EMBL" id="JAVRRG010000002">
    <property type="protein sequence ID" value="KAK5102355.1"/>
    <property type="molecule type" value="Genomic_DNA"/>
</dbReference>
<feature type="domain" description="BRCT" evidence="5">
    <location>
        <begin position="566"/>
        <end position="617"/>
    </location>
</feature>
<feature type="region of interest" description="Disordered" evidence="4">
    <location>
        <begin position="125"/>
        <end position="388"/>
    </location>
</feature>
<gene>
    <name evidence="6" type="ORF">LTR24_000265</name>
</gene>
<evidence type="ECO:0000313" key="6">
    <source>
        <dbReference type="EMBL" id="KAK5102355.1"/>
    </source>
</evidence>
<dbReference type="Proteomes" id="UP001345013">
    <property type="component" value="Unassembled WGS sequence"/>
</dbReference>
<protein>
    <recommendedName>
        <fullName evidence="5">BRCT domain-containing protein</fullName>
    </recommendedName>
</protein>
<accession>A0ABR0KP88</accession>
<dbReference type="CDD" id="cd17744">
    <property type="entry name" value="BRCT_MDC1_rpt1"/>
    <property type="match status" value="1"/>
</dbReference>
<dbReference type="Gene3D" id="3.40.50.10190">
    <property type="entry name" value="BRCT domain"/>
    <property type="match status" value="1"/>
</dbReference>
<reference evidence="6 7" key="1">
    <citation type="submission" date="2023-08" db="EMBL/GenBank/DDBJ databases">
        <title>Black Yeasts Isolated from many extreme environments.</title>
        <authorList>
            <person name="Coleine C."/>
            <person name="Stajich J.E."/>
            <person name="Selbmann L."/>
        </authorList>
    </citation>
    <scope>NUCLEOTIDE SEQUENCE [LARGE SCALE GENOMIC DNA]</scope>
    <source>
        <strain evidence="6 7">CCFEE 5885</strain>
    </source>
</reference>
<feature type="compositionally biased region" description="Polar residues" evidence="4">
    <location>
        <begin position="407"/>
        <end position="430"/>
    </location>
</feature>
<dbReference type="InterPro" id="IPR036420">
    <property type="entry name" value="BRCT_dom_sf"/>
</dbReference>
<feature type="compositionally biased region" description="Acidic residues" evidence="4">
    <location>
        <begin position="293"/>
        <end position="309"/>
    </location>
</feature>
<feature type="region of interest" description="Disordered" evidence="4">
    <location>
        <begin position="407"/>
        <end position="462"/>
    </location>
</feature>
<name>A0ABR0KP88_9EURO</name>
<dbReference type="PROSITE" id="PS50172">
    <property type="entry name" value="BRCT"/>
    <property type="match status" value="1"/>
</dbReference>
<feature type="compositionally biased region" description="Polar residues" evidence="4">
    <location>
        <begin position="340"/>
        <end position="355"/>
    </location>
</feature>
<keyword evidence="2" id="KW-0227">DNA damage</keyword>
<feature type="compositionally biased region" description="Basic and acidic residues" evidence="4">
    <location>
        <begin position="144"/>
        <end position="176"/>
    </location>
</feature>
<evidence type="ECO:0000256" key="1">
    <source>
        <dbReference type="ARBA" id="ARBA00004123"/>
    </source>
</evidence>
<evidence type="ECO:0000256" key="3">
    <source>
        <dbReference type="ARBA" id="ARBA00023242"/>
    </source>
</evidence>
<comment type="caution">
    <text evidence="6">The sequence shown here is derived from an EMBL/GenBank/DDBJ whole genome shotgun (WGS) entry which is preliminary data.</text>
</comment>
<proteinExistence type="predicted"/>
<keyword evidence="7" id="KW-1185">Reference proteome</keyword>
<dbReference type="InterPro" id="IPR001357">
    <property type="entry name" value="BRCT_dom"/>
</dbReference>
<feature type="compositionally biased region" description="Polar residues" evidence="4">
    <location>
        <begin position="75"/>
        <end position="84"/>
    </location>
</feature>
<evidence type="ECO:0000256" key="2">
    <source>
        <dbReference type="ARBA" id="ARBA00022763"/>
    </source>
</evidence>
<dbReference type="SMART" id="SM00292">
    <property type="entry name" value="BRCT"/>
    <property type="match status" value="1"/>
</dbReference>
<feature type="compositionally biased region" description="Polar residues" evidence="4">
    <location>
        <begin position="273"/>
        <end position="290"/>
    </location>
</feature>
<evidence type="ECO:0000256" key="4">
    <source>
        <dbReference type="SAM" id="MobiDB-lite"/>
    </source>
</evidence>
<dbReference type="PANTHER" id="PTHR23196">
    <property type="entry name" value="PAX TRANSCRIPTION ACTIVATION DOMAIN INTERACTING PROTEIN"/>
    <property type="match status" value="1"/>
</dbReference>
<feature type="compositionally biased region" description="Polar residues" evidence="4">
    <location>
        <begin position="181"/>
        <end position="190"/>
    </location>
</feature>
<dbReference type="InterPro" id="IPR051579">
    <property type="entry name" value="DDR_Transcriptional_Reg"/>
</dbReference>
<dbReference type="SUPFAM" id="SSF52113">
    <property type="entry name" value="BRCT domain"/>
    <property type="match status" value="1"/>
</dbReference>
<feature type="region of interest" description="Disordered" evidence="4">
    <location>
        <begin position="75"/>
        <end position="96"/>
    </location>
</feature>
<comment type="subcellular location">
    <subcellularLocation>
        <location evidence="1">Nucleus</location>
    </subcellularLocation>
</comment>
<sequence length="770" mass="84632">MCHDLPSKFMRSRIWDDQYGQVSILTSSGDTVELPLSTTAETKSCILLDGSQFVSPSGRWTVEFDLDYSISNSMRPPQLHSTSPVKGKAHDGNSYPERADHAVHTIDRSCDDDSGFFDDYVQQQEATIDIPRPPVARGSTIFGKGEDASKGLRKKIDEAFERHQPVPADDHEKDASGAETAKTNPQNYARQVSPLPGEHEQGPDDPDILPPSSAHGEAGYEHATGNDDTAAGDSTDSEATSVEDVGTSSDYEEPSPPDSVTFLKRESGKESQLVPQRSTASLSRRVSGQEFQEIPEYEVGELDGGDMSEELQPIGNNNAGSLYRRTAGQESQEIPKESVTEQYGKQLSQEPQYSLDSEPAAPARQGLSQNHMLGPPTELQGPLKRATGGKSQVLPLQALQHHIQFASSAPEQAPVSRTPTRAQSSTTSVYATPKAPRFNSSPLAREPATQRKRKFSEPAHSELSAIEKGLSRAPLQIRLRNDDDTVNEVPPATDRTRASSTPAATATDDHGVESDTIVVNMSQNTRSSKRRRVQADAPSTLPLNPKVVFSLCSIHKKTNTMESFYELGGDIVDNVAEADILCVPNISAKTELKKTPKLLLAVILGKAIVTERWIVDCHRTGQQTRKFPDPASYIPLDTERERSWKFNLKDALKRGRSSTGRLRKLLEDWKVYVTTQLHKKLDSNWDSFKDVALDMGAKNVYVRLPANMGMHHAVVLGDEDDFDAVNVGKLGYPLYRKDLLTMAVLRGKLELESAEFELEIPVKEEPASPS</sequence>
<keyword evidence="3" id="KW-0539">Nucleus</keyword>
<feature type="region of interest" description="Disordered" evidence="4">
    <location>
        <begin position="482"/>
        <end position="509"/>
    </location>
</feature>